<dbReference type="SMART" id="SM00708">
    <property type="entry name" value="PhBP"/>
    <property type="match status" value="1"/>
</dbReference>
<dbReference type="EMBL" id="AB327273">
    <property type="protein sequence ID" value="BAF64703.1"/>
    <property type="molecule type" value="mRNA"/>
</dbReference>
<feature type="disulfide bond" evidence="3">
    <location>
        <begin position="39"/>
        <end position="74"/>
    </location>
</feature>
<comment type="similarity">
    <text evidence="1">Belongs to the PBP/GOBP family.</text>
</comment>
<dbReference type="AlphaFoldDB" id="A6BML8"/>
<evidence type="ECO:0000256" key="3">
    <source>
        <dbReference type="PIRSR" id="PIRSR015604-1"/>
    </source>
</evidence>
<dbReference type="SUPFAM" id="SSF47565">
    <property type="entry name" value="Insect pheromone/odorant-binding proteins"/>
    <property type="match status" value="1"/>
</dbReference>
<name>A6BML8_9NEOP</name>
<sequence length="162" mass="18128">MRTNKVVLILLMSMIAIVTPSQDVMKTLTINFGKPMEICKKELDLPEAVTKEFLNFWRDGYEVTNRLTGCAIMCISEKLELLDEGYKLHHGNAKDFAMKHGADAGMAQQLVDIIHGCNESTPDNTDHCLKTVAVAMCFKHKIHELDWAPNADLIIAEVLAEV</sequence>
<evidence type="ECO:0000256" key="4">
    <source>
        <dbReference type="SAM" id="SignalP"/>
    </source>
</evidence>
<dbReference type="PRINTS" id="PR00484">
    <property type="entry name" value="PBPGOBP"/>
</dbReference>
<accession>A6BML8</accession>
<dbReference type="Gene3D" id="1.10.238.20">
    <property type="entry name" value="Pheromone/general odorant binding protein domain"/>
    <property type="match status" value="1"/>
</dbReference>
<feature type="disulfide bond" evidence="3">
    <location>
        <begin position="70"/>
        <end position="128"/>
    </location>
</feature>
<keyword evidence="2" id="KW-0813">Transport</keyword>
<dbReference type="CDD" id="cd23992">
    <property type="entry name" value="PBP_GOBP"/>
    <property type="match status" value="1"/>
</dbReference>
<protein>
    <submittedName>
        <fullName evidence="5">Pheromone binding protein 2</fullName>
    </submittedName>
</protein>
<feature type="disulfide bond" evidence="3">
    <location>
        <begin position="117"/>
        <end position="137"/>
    </location>
</feature>
<keyword evidence="3" id="KW-1015">Disulfide bond</keyword>
<dbReference type="PIRSF" id="PIRSF015604">
    <property type="entry name" value="Odorant/phero_bd"/>
    <property type="match status" value="1"/>
</dbReference>
<dbReference type="GO" id="GO:0005549">
    <property type="term" value="F:odorant binding"/>
    <property type="evidence" value="ECO:0007669"/>
    <property type="project" value="InterPro"/>
</dbReference>
<dbReference type="InterPro" id="IPR006072">
    <property type="entry name" value="Odorant/phero-bd_Lep"/>
</dbReference>
<dbReference type="InterPro" id="IPR006170">
    <property type="entry name" value="PBP/GOBP"/>
</dbReference>
<feature type="chain" id="PRO_5002692506" evidence="4">
    <location>
        <begin position="21"/>
        <end position="162"/>
    </location>
</feature>
<reference evidence="5" key="1">
    <citation type="journal article" date="2009" name="Biosci. Biotechnol. Biochem.">
        <title>Identification of a new pheromone-binding protein in the antennae of a geometrid species and preparation of its antibody to analyze the antennal proteins of moths secreting type II sex pheromone components.</title>
        <authorList>
            <person name="Watanabe H."/>
            <person name="Tabunoki H."/>
            <person name="Miura N."/>
            <person name="Matsui A."/>
            <person name="Sato R."/>
            <person name="Ando T."/>
        </authorList>
    </citation>
    <scope>NUCLEOTIDE SEQUENCE</scope>
</reference>
<dbReference type="InterPro" id="IPR036728">
    <property type="entry name" value="PBP_GOBP_sf"/>
</dbReference>
<keyword evidence="4" id="KW-0732">Signal</keyword>
<feature type="signal peptide" evidence="4">
    <location>
        <begin position="1"/>
        <end position="20"/>
    </location>
</feature>
<dbReference type="Pfam" id="PF01395">
    <property type="entry name" value="PBP_GOBP"/>
    <property type="match status" value="1"/>
</dbReference>
<proteinExistence type="evidence at transcript level"/>
<evidence type="ECO:0000256" key="1">
    <source>
        <dbReference type="ARBA" id="ARBA00008098"/>
    </source>
</evidence>
<organism evidence="5">
    <name type="scientific">Ascotis selenaria cretacea</name>
    <name type="common">Japanese giant looper</name>
    <dbReference type="NCBI Taxonomy" id="414917"/>
    <lineage>
        <taxon>Eukaryota</taxon>
        <taxon>Metazoa</taxon>
        <taxon>Ecdysozoa</taxon>
        <taxon>Arthropoda</taxon>
        <taxon>Hexapoda</taxon>
        <taxon>Insecta</taxon>
        <taxon>Pterygota</taxon>
        <taxon>Neoptera</taxon>
        <taxon>Endopterygota</taxon>
        <taxon>Lepidoptera</taxon>
        <taxon>Glossata</taxon>
        <taxon>Ditrysia</taxon>
        <taxon>Geometroidea</taxon>
        <taxon>Geometridae</taxon>
        <taxon>Ennominae</taxon>
        <taxon>Ascotis</taxon>
    </lineage>
</organism>
<evidence type="ECO:0000256" key="2">
    <source>
        <dbReference type="ARBA" id="ARBA00022448"/>
    </source>
</evidence>
<evidence type="ECO:0000313" key="5">
    <source>
        <dbReference type="EMBL" id="BAF64703.1"/>
    </source>
</evidence>
<gene>
    <name evidence="5" type="primary">PBP2</name>
</gene>